<dbReference type="SMART" id="SM00270">
    <property type="entry name" value="ChtBD1"/>
    <property type="match status" value="1"/>
</dbReference>
<feature type="disulfide bond" evidence="8">
    <location>
        <begin position="193"/>
        <end position="197"/>
    </location>
</feature>
<dbReference type="CDD" id="cd00118">
    <property type="entry name" value="LysM"/>
    <property type="match status" value="2"/>
</dbReference>
<sequence>MVHLRTVYSVFAAGIGLLSSMPKVAAADCTVHTVVSGDTCSAIAQAAKITLAQLQSFNPNADCSNLQLGEKLCVTSGTIPGQPQQNPNGTCATYTIVSMDSCSTLALKFSITVAEIEQWNTKTWKWQGCANLQIGEVICVSTGAPPPIPIDPNQQCGIQTVGNVTCPLNACCSAFGFCGLTDEFCLTTGSNPCQSNCIEPSLPSCTSGKLSRKIGYYQGSAVKRVAGCNPVSPAQLDLKGYTHVHYAFATISQGLEIQITDDDNGPLQDLVNRKKDVTGLKVLIAIGGWDFSEDDGTKDLFTVMIESSTNRATFINSVKSFLEVWGLDGIDIDFEYPAAIERDAPATATPAGYWFLKGFEINKIASSVSYMNMMSYDYHGDWDVNVTGQAPVTNPHTSILDMEDSVKLYIRAGIDMSIVNLGLAHYARTYHLAAASCVGYNCTMVGGGAAGSCTATPGILSQYEVDKHISGKKPTLDTPSQTYWLDLSGGDLVTFDQADTLAKKTTFAATTCFGGTFEWSLDQPTLTQTTPPPTKTYPAPVTCTSAFTVAKARVSQLLSYFVPPEDGEGGFFVSEPDDMQRLWTDSNKWETIYNYMVITGDKQFDIFNEQVEYPFPDGSSGPNWNNLFKNLGEPASYDDALWTSIMFFKLGDGMGNNQDYYKFGAGILAYVKNNALDTTSKCQPGSGVWWNSDRNYKNTVTNGLFLLANGLAFERLNDNMFRQDALDTWGWLSASGLRGTDGIWRDGISWDSKAQSCSLSGGIYSYNQGTIPAGLGLLYKITGGTNADYLTDAELTINAVFSGAQGLTTNGILREPICDPAPSCNKDRSNGPDRMTFKGLFMKHLMYYIDVVKDVGTGNTHSGPFAAHIWAQFEAVTSSDVSKDDETGDPWFPQDNRYWNGYTDQAGVDAILAAIKYGGCGSAS</sequence>
<evidence type="ECO:0000256" key="1">
    <source>
        <dbReference type="ARBA" id="ARBA00000822"/>
    </source>
</evidence>
<evidence type="ECO:0000313" key="14">
    <source>
        <dbReference type="EMBL" id="KAF7335109.1"/>
    </source>
</evidence>
<dbReference type="Gene3D" id="3.10.50.10">
    <property type="match status" value="1"/>
</dbReference>
<dbReference type="InterPro" id="IPR036779">
    <property type="entry name" value="LysM_dom_sf"/>
</dbReference>
<evidence type="ECO:0000256" key="4">
    <source>
        <dbReference type="ARBA" id="ARBA00023024"/>
    </source>
</evidence>
<dbReference type="SUPFAM" id="SSF48208">
    <property type="entry name" value="Six-hairpin glycosidases"/>
    <property type="match status" value="1"/>
</dbReference>
<dbReference type="InterPro" id="IPR018371">
    <property type="entry name" value="Chitin-binding_1_CS"/>
</dbReference>
<dbReference type="PROSITE" id="PS00026">
    <property type="entry name" value="CHIT_BIND_I_1"/>
    <property type="match status" value="1"/>
</dbReference>
<dbReference type="InterPro" id="IPR018392">
    <property type="entry name" value="LysM"/>
</dbReference>
<dbReference type="SUPFAM" id="SSF57016">
    <property type="entry name" value="Plant lectins/antimicrobial peptides"/>
    <property type="match status" value="1"/>
</dbReference>
<dbReference type="SUPFAM" id="SSF54556">
    <property type="entry name" value="Chitinase insertion domain"/>
    <property type="match status" value="1"/>
</dbReference>
<dbReference type="PROSITE" id="PS50941">
    <property type="entry name" value="CHIT_BIND_I_2"/>
    <property type="match status" value="1"/>
</dbReference>
<dbReference type="GO" id="GO:0000272">
    <property type="term" value="P:polysaccharide catabolic process"/>
    <property type="evidence" value="ECO:0007669"/>
    <property type="project" value="UniProtKB-KW"/>
</dbReference>
<evidence type="ECO:0000313" key="15">
    <source>
        <dbReference type="Proteomes" id="UP000620124"/>
    </source>
</evidence>
<feature type="disulfide bond" evidence="8">
    <location>
        <begin position="166"/>
        <end position="178"/>
    </location>
</feature>
<feature type="domain" description="LysM" evidence="12">
    <location>
        <begin position="30"/>
        <end position="74"/>
    </location>
</feature>
<dbReference type="Gene3D" id="3.30.60.10">
    <property type="entry name" value="Endochitinase-like"/>
    <property type="match status" value="1"/>
</dbReference>
<dbReference type="Gene3D" id="3.10.350.10">
    <property type="entry name" value="LysM domain"/>
    <property type="match status" value="2"/>
</dbReference>
<dbReference type="InterPro" id="IPR053214">
    <property type="entry name" value="LysM12-like"/>
</dbReference>
<feature type="domain" description="GH18" evidence="13">
    <location>
        <begin position="211"/>
        <end position="537"/>
    </location>
</feature>
<evidence type="ECO:0000256" key="6">
    <source>
        <dbReference type="ARBA" id="ARBA00023295"/>
    </source>
</evidence>
<keyword evidence="5" id="KW-0119">Carbohydrate metabolism</keyword>
<feature type="domain" description="LysM" evidence="12">
    <location>
        <begin position="92"/>
        <end position="140"/>
    </location>
</feature>
<evidence type="ECO:0000256" key="10">
    <source>
        <dbReference type="SAM" id="SignalP"/>
    </source>
</evidence>
<evidence type="ECO:0000259" key="11">
    <source>
        <dbReference type="PROSITE" id="PS50941"/>
    </source>
</evidence>
<evidence type="ECO:0000256" key="3">
    <source>
        <dbReference type="ARBA" id="ARBA00022801"/>
    </source>
</evidence>
<evidence type="ECO:0000256" key="5">
    <source>
        <dbReference type="ARBA" id="ARBA00023277"/>
    </source>
</evidence>
<feature type="disulfide bond" evidence="8">
    <location>
        <begin position="171"/>
        <end position="185"/>
    </location>
</feature>
<evidence type="ECO:0000259" key="12">
    <source>
        <dbReference type="PROSITE" id="PS51782"/>
    </source>
</evidence>
<feature type="domain" description="Chitin-binding type-1" evidence="11">
    <location>
        <begin position="153"/>
        <end position="199"/>
    </location>
</feature>
<dbReference type="Pfam" id="PF00187">
    <property type="entry name" value="Chitin_bind_1"/>
    <property type="match status" value="1"/>
</dbReference>
<dbReference type="InterPro" id="IPR005198">
    <property type="entry name" value="Glyco_hydro_76"/>
</dbReference>
<dbReference type="SUPFAM" id="SSF51445">
    <property type="entry name" value="(Trans)glycosidases"/>
    <property type="match status" value="1"/>
</dbReference>
<dbReference type="Gene3D" id="1.50.10.20">
    <property type="match status" value="1"/>
</dbReference>
<evidence type="ECO:0000256" key="9">
    <source>
        <dbReference type="RuleBase" id="RU000489"/>
    </source>
</evidence>
<proteinExistence type="predicted"/>
<dbReference type="EMBL" id="JACAZI010000025">
    <property type="protein sequence ID" value="KAF7335109.1"/>
    <property type="molecule type" value="Genomic_DNA"/>
</dbReference>
<feature type="chain" id="PRO_5034970642" evidence="10">
    <location>
        <begin position="27"/>
        <end position="924"/>
    </location>
</feature>
<evidence type="ECO:0000256" key="7">
    <source>
        <dbReference type="ARBA" id="ARBA00023326"/>
    </source>
</evidence>
<keyword evidence="10" id="KW-0732">Signal</keyword>
<feature type="signal peptide" evidence="10">
    <location>
        <begin position="1"/>
        <end position="26"/>
    </location>
</feature>
<organism evidence="14 15">
    <name type="scientific">Mycena venus</name>
    <dbReference type="NCBI Taxonomy" id="2733690"/>
    <lineage>
        <taxon>Eukaryota</taxon>
        <taxon>Fungi</taxon>
        <taxon>Dikarya</taxon>
        <taxon>Basidiomycota</taxon>
        <taxon>Agaricomycotina</taxon>
        <taxon>Agaricomycetes</taxon>
        <taxon>Agaricomycetidae</taxon>
        <taxon>Agaricales</taxon>
        <taxon>Marasmiineae</taxon>
        <taxon>Mycenaceae</taxon>
        <taxon>Mycena</taxon>
    </lineage>
</organism>
<dbReference type="Pfam" id="PF01476">
    <property type="entry name" value="LysM"/>
    <property type="match status" value="2"/>
</dbReference>
<comment type="caution">
    <text evidence="14">The sequence shown here is derived from an EMBL/GenBank/DDBJ whole genome shotgun (WGS) entry which is preliminary data.</text>
</comment>
<dbReference type="Proteomes" id="UP000620124">
    <property type="component" value="Unassembled WGS sequence"/>
</dbReference>
<comment type="caution">
    <text evidence="8">Lacks conserved residue(s) required for the propagation of feature annotation.</text>
</comment>
<dbReference type="Pfam" id="PF00704">
    <property type="entry name" value="Glyco_hydro_18"/>
    <property type="match status" value="1"/>
</dbReference>
<reference evidence="14" key="1">
    <citation type="submission" date="2020-05" db="EMBL/GenBank/DDBJ databases">
        <title>Mycena genomes resolve the evolution of fungal bioluminescence.</title>
        <authorList>
            <person name="Tsai I.J."/>
        </authorList>
    </citation>
    <scope>NUCLEOTIDE SEQUENCE</scope>
    <source>
        <strain evidence="14">CCC161011</strain>
    </source>
</reference>
<dbReference type="SMART" id="SM00636">
    <property type="entry name" value="Glyco_18"/>
    <property type="match status" value="1"/>
</dbReference>
<dbReference type="GO" id="GO:0006032">
    <property type="term" value="P:chitin catabolic process"/>
    <property type="evidence" value="ECO:0007669"/>
    <property type="project" value="UniProtKB-KW"/>
</dbReference>
<keyword evidence="6 9" id="KW-0326">Glycosidase</keyword>
<dbReference type="SMART" id="SM00257">
    <property type="entry name" value="LysM"/>
    <property type="match status" value="2"/>
</dbReference>
<dbReference type="GO" id="GO:0008061">
    <property type="term" value="F:chitin binding"/>
    <property type="evidence" value="ECO:0007669"/>
    <property type="project" value="UniProtKB-UniRule"/>
</dbReference>
<gene>
    <name evidence="14" type="ORF">MVEN_02261600</name>
</gene>
<evidence type="ECO:0000256" key="2">
    <source>
        <dbReference type="ARBA" id="ARBA00022669"/>
    </source>
</evidence>
<dbReference type="PANTHER" id="PTHR47700">
    <property type="entry name" value="V CHITINASE, PUTATIVE (AFU_ORTHOLOGUE AFUA_6G13720)-RELATED"/>
    <property type="match status" value="1"/>
</dbReference>
<dbReference type="InterPro" id="IPR036861">
    <property type="entry name" value="Endochitinase-like_sf"/>
</dbReference>
<dbReference type="PROSITE" id="PS51910">
    <property type="entry name" value="GH18_2"/>
    <property type="match status" value="1"/>
</dbReference>
<dbReference type="Gene3D" id="3.20.20.80">
    <property type="entry name" value="Glycosidases"/>
    <property type="match status" value="2"/>
</dbReference>
<keyword evidence="2 8" id="KW-0147">Chitin-binding</keyword>
<keyword evidence="7" id="KW-0624">Polysaccharide degradation</keyword>
<dbReference type="AlphaFoldDB" id="A0A8H7CEX4"/>
<keyword evidence="15" id="KW-1185">Reference proteome</keyword>
<dbReference type="PROSITE" id="PS51782">
    <property type="entry name" value="LYSM"/>
    <property type="match status" value="2"/>
</dbReference>
<dbReference type="InterPro" id="IPR001002">
    <property type="entry name" value="Chitin-bd_1"/>
</dbReference>
<comment type="catalytic activity">
    <reaction evidence="1">
        <text>Random endo-hydrolysis of N-acetyl-beta-D-glucosaminide (1-&gt;4)-beta-linkages in chitin and chitodextrins.</text>
        <dbReference type="EC" id="3.2.1.14"/>
    </reaction>
</comment>
<dbReference type="PANTHER" id="PTHR47700:SF2">
    <property type="entry name" value="CHITINASE"/>
    <property type="match status" value="1"/>
</dbReference>
<dbReference type="InterPro" id="IPR001223">
    <property type="entry name" value="Glyco_hydro18_cat"/>
</dbReference>
<dbReference type="GO" id="GO:0008843">
    <property type="term" value="F:endochitinase activity"/>
    <property type="evidence" value="ECO:0007669"/>
    <property type="project" value="UniProtKB-EC"/>
</dbReference>
<accession>A0A8H7CEX4</accession>
<dbReference type="PROSITE" id="PS01095">
    <property type="entry name" value="GH18_1"/>
    <property type="match status" value="1"/>
</dbReference>
<evidence type="ECO:0000259" key="13">
    <source>
        <dbReference type="PROSITE" id="PS51910"/>
    </source>
</evidence>
<dbReference type="OrthoDB" id="73875at2759"/>
<keyword evidence="8" id="KW-1015">Disulfide bond</keyword>
<name>A0A8H7CEX4_9AGAR</name>
<dbReference type="SUPFAM" id="SSF54106">
    <property type="entry name" value="LysM domain"/>
    <property type="match status" value="2"/>
</dbReference>
<protein>
    <submittedName>
        <fullName evidence="14">Glycoside hydrolase family 18 protein</fullName>
    </submittedName>
</protein>
<evidence type="ECO:0000256" key="8">
    <source>
        <dbReference type="PROSITE-ProRule" id="PRU00261"/>
    </source>
</evidence>
<keyword evidence="4" id="KW-0146">Chitin degradation</keyword>
<dbReference type="InterPro" id="IPR029070">
    <property type="entry name" value="Chitinase_insertion_sf"/>
</dbReference>
<dbReference type="InterPro" id="IPR011583">
    <property type="entry name" value="Chitinase_II/V-like_cat"/>
</dbReference>
<dbReference type="InterPro" id="IPR008928">
    <property type="entry name" value="6-hairpin_glycosidase_sf"/>
</dbReference>
<dbReference type="Pfam" id="PF03663">
    <property type="entry name" value="Glyco_hydro_76"/>
    <property type="match status" value="1"/>
</dbReference>
<dbReference type="InterPro" id="IPR001579">
    <property type="entry name" value="Glyco_hydro_18_chit_AS"/>
</dbReference>
<dbReference type="InterPro" id="IPR017853">
    <property type="entry name" value="GH"/>
</dbReference>
<keyword evidence="3 9" id="KW-0378">Hydrolase</keyword>
<dbReference type="CDD" id="cd00035">
    <property type="entry name" value="ChtBD1"/>
    <property type="match status" value="1"/>
</dbReference>